<gene>
    <name evidence="1" type="ORF">AMTR_s05086p00000650</name>
</gene>
<proteinExistence type="predicted"/>
<dbReference type="EMBL" id="KI396892">
    <property type="protein sequence ID" value="ERM96783.1"/>
    <property type="molecule type" value="Genomic_DNA"/>
</dbReference>
<dbReference type="Proteomes" id="UP000017836">
    <property type="component" value="Unassembled WGS sequence"/>
</dbReference>
<protein>
    <submittedName>
        <fullName evidence="1">Uncharacterized protein</fullName>
    </submittedName>
</protein>
<accession>U5CZZ3</accession>
<dbReference type="Gramene" id="ERM96783">
    <property type="protein sequence ID" value="ERM96783"/>
    <property type="gene ID" value="AMTR_s05086p00000650"/>
</dbReference>
<dbReference type="HOGENOM" id="CLU_2641469_0_0_1"/>
<organism evidence="1 2">
    <name type="scientific">Amborella trichopoda</name>
    <dbReference type="NCBI Taxonomy" id="13333"/>
    <lineage>
        <taxon>Eukaryota</taxon>
        <taxon>Viridiplantae</taxon>
        <taxon>Streptophyta</taxon>
        <taxon>Embryophyta</taxon>
        <taxon>Tracheophyta</taxon>
        <taxon>Spermatophyta</taxon>
        <taxon>Magnoliopsida</taxon>
        <taxon>Amborellales</taxon>
        <taxon>Amborellaceae</taxon>
        <taxon>Amborella</taxon>
    </lineage>
</organism>
<reference evidence="2" key="1">
    <citation type="journal article" date="2013" name="Science">
        <title>The Amborella genome and the evolution of flowering plants.</title>
        <authorList>
            <consortium name="Amborella Genome Project"/>
        </authorList>
    </citation>
    <scope>NUCLEOTIDE SEQUENCE [LARGE SCALE GENOMIC DNA]</scope>
</reference>
<evidence type="ECO:0000313" key="1">
    <source>
        <dbReference type="EMBL" id="ERM96783.1"/>
    </source>
</evidence>
<keyword evidence="2" id="KW-1185">Reference proteome</keyword>
<evidence type="ECO:0000313" key="2">
    <source>
        <dbReference type="Proteomes" id="UP000017836"/>
    </source>
</evidence>
<sequence length="77" mass="8870">MEKVVSLGLGFSVVEDEEVVEVFLERIRDDGAEELQSLEAVLRSKRARPAIDEPVKAREIQKCRALWALKERERCPF</sequence>
<dbReference type="AlphaFoldDB" id="U5CZZ3"/>
<name>U5CZZ3_AMBTC</name>